<keyword evidence="8" id="KW-0931">ER-Golgi transport</keyword>
<keyword evidence="18" id="KW-1185">Reference proteome</keyword>
<dbReference type="PANTHER" id="PTHR13803">
    <property type="entry name" value="SEC24-RELATED PROTEIN"/>
    <property type="match status" value="1"/>
</dbReference>
<gene>
    <name evidence="17" type="ORF">BDK51DRAFT_15521</name>
</gene>
<keyword evidence="11" id="KW-0472">Membrane</keyword>
<feature type="domain" description="Zinc finger Sec23/Sec24-type" evidence="13">
    <location>
        <begin position="77"/>
        <end position="113"/>
    </location>
</feature>
<evidence type="ECO:0000256" key="2">
    <source>
        <dbReference type="ARBA" id="ARBA00004496"/>
    </source>
</evidence>
<dbReference type="SUPFAM" id="SSF81995">
    <property type="entry name" value="beta-sandwich domain of Sec23/24"/>
    <property type="match status" value="1"/>
</dbReference>
<dbReference type="InterPro" id="IPR036175">
    <property type="entry name" value="Sec23/24_helical_dom_sf"/>
</dbReference>
<keyword evidence="6" id="KW-0963">Cytoplasm</keyword>
<evidence type="ECO:0000259" key="15">
    <source>
        <dbReference type="Pfam" id="PF04815"/>
    </source>
</evidence>
<dbReference type="SUPFAM" id="SSF81811">
    <property type="entry name" value="Helical domain of Sec23/24"/>
    <property type="match status" value="1"/>
</dbReference>
<keyword evidence="10" id="KW-0333">Golgi apparatus</keyword>
<dbReference type="SUPFAM" id="SSF82754">
    <property type="entry name" value="C-terminal, gelsolin-like domain of Sec23/24"/>
    <property type="match status" value="1"/>
</dbReference>
<evidence type="ECO:0000256" key="6">
    <source>
        <dbReference type="ARBA" id="ARBA00022490"/>
    </source>
</evidence>
<dbReference type="Gene3D" id="3.40.20.10">
    <property type="entry name" value="Severin"/>
    <property type="match status" value="1"/>
</dbReference>
<keyword evidence="9" id="KW-0653">Protein transport</keyword>
<dbReference type="GO" id="GO:0030127">
    <property type="term" value="C:COPII vesicle coat"/>
    <property type="evidence" value="ECO:0007669"/>
    <property type="project" value="InterPro"/>
</dbReference>
<dbReference type="InterPro" id="IPR036174">
    <property type="entry name" value="Znf_Sec23_Sec24_sf"/>
</dbReference>
<dbReference type="InterPro" id="IPR012990">
    <property type="entry name" value="Beta-sandwich_Sec23_24"/>
</dbReference>
<dbReference type="Pfam" id="PF04815">
    <property type="entry name" value="Sec23_helical"/>
    <property type="match status" value="1"/>
</dbReference>
<dbReference type="InterPro" id="IPR006900">
    <property type="entry name" value="Sec23/24_helical_dom"/>
</dbReference>
<comment type="subcellular location">
    <subcellularLocation>
        <location evidence="2">Cytoplasm</location>
    </subcellularLocation>
    <subcellularLocation>
        <location evidence="3">Endoplasmic reticulum membrane</location>
    </subcellularLocation>
    <subcellularLocation>
        <location evidence="1">Golgi apparatus membrane</location>
    </subcellularLocation>
</comment>
<evidence type="ECO:0000256" key="8">
    <source>
        <dbReference type="ARBA" id="ARBA00022892"/>
    </source>
</evidence>
<dbReference type="Gene3D" id="1.20.120.730">
    <property type="entry name" value="Sec23/Sec24 helical domain"/>
    <property type="match status" value="1"/>
</dbReference>
<dbReference type="InterPro" id="IPR006896">
    <property type="entry name" value="Sec23/24_trunk_dom"/>
</dbReference>
<dbReference type="GO" id="GO:0006886">
    <property type="term" value="P:intracellular protein transport"/>
    <property type="evidence" value="ECO:0007669"/>
    <property type="project" value="InterPro"/>
</dbReference>
<evidence type="ECO:0000259" key="14">
    <source>
        <dbReference type="Pfam" id="PF04811"/>
    </source>
</evidence>
<dbReference type="SUPFAM" id="SSF53300">
    <property type="entry name" value="vWA-like"/>
    <property type="match status" value="1"/>
</dbReference>
<feature type="domain" description="Gelsolin-like" evidence="12">
    <location>
        <begin position="619"/>
        <end position="683"/>
    </location>
</feature>
<keyword evidence="5" id="KW-0813">Transport</keyword>
<protein>
    <recommendedName>
        <fullName evidence="19">Sec23/Sec24 trunk domain-containing protein</fullName>
    </recommendedName>
</protein>
<dbReference type="EMBL" id="KZ995334">
    <property type="protein sequence ID" value="RKO90883.1"/>
    <property type="molecule type" value="Genomic_DNA"/>
</dbReference>
<proteinExistence type="inferred from homology"/>
<evidence type="ECO:0000256" key="3">
    <source>
        <dbReference type="ARBA" id="ARBA00004586"/>
    </source>
</evidence>
<evidence type="ECO:0008006" key="19">
    <source>
        <dbReference type="Google" id="ProtNLM"/>
    </source>
</evidence>
<reference evidence="18" key="1">
    <citation type="journal article" date="2018" name="Nat. Microbiol.">
        <title>Leveraging single-cell genomics to expand the fungal tree of life.</title>
        <authorList>
            <person name="Ahrendt S.R."/>
            <person name="Quandt C.A."/>
            <person name="Ciobanu D."/>
            <person name="Clum A."/>
            <person name="Salamov A."/>
            <person name="Andreopoulos B."/>
            <person name="Cheng J.F."/>
            <person name="Woyke T."/>
            <person name="Pelin A."/>
            <person name="Henrissat B."/>
            <person name="Reynolds N.K."/>
            <person name="Benny G.L."/>
            <person name="Smith M.E."/>
            <person name="James T.Y."/>
            <person name="Grigoriev I.V."/>
        </authorList>
    </citation>
    <scope>NUCLEOTIDE SEQUENCE [LARGE SCALE GENOMIC DNA]</scope>
</reference>
<dbReference type="GO" id="GO:0000149">
    <property type="term" value="F:SNARE binding"/>
    <property type="evidence" value="ECO:0007669"/>
    <property type="project" value="TreeGrafter"/>
</dbReference>
<dbReference type="Pfam" id="PF04811">
    <property type="entry name" value="Sec23_trunk"/>
    <property type="match status" value="1"/>
</dbReference>
<evidence type="ECO:0000259" key="13">
    <source>
        <dbReference type="Pfam" id="PF04810"/>
    </source>
</evidence>
<dbReference type="OrthoDB" id="49016at2759"/>
<evidence type="ECO:0000259" key="16">
    <source>
        <dbReference type="Pfam" id="PF08033"/>
    </source>
</evidence>
<evidence type="ECO:0000259" key="12">
    <source>
        <dbReference type="Pfam" id="PF00626"/>
    </source>
</evidence>
<accession>A0A4P9WGE1</accession>
<dbReference type="Gene3D" id="2.60.40.1670">
    <property type="entry name" value="beta-sandwich domain of Sec23/24"/>
    <property type="match status" value="1"/>
</dbReference>
<feature type="domain" description="Sec23/Sec24 helical" evidence="15">
    <location>
        <begin position="489"/>
        <end position="590"/>
    </location>
</feature>
<evidence type="ECO:0000256" key="4">
    <source>
        <dbReference type="ARBA" id="ARBA00008334"/>
    </source>
</evidence>
<comment type="similarity">
    <text evidence="4">Belongs to the SEC23/SEC24 family. SEC24 subfamily.</text>
</comment>
<dbReference type="Pfam" id="PF04810">
    <property type="entry name" value="zf-Sec23_Sec24"/>
    <property type="match status" value="1"/>
</dbReference>
<dbReference type="GO" id="GO:0000139">
    <property type="term" value="C:Golgi membrane"/>
    <property type="evidence" value="ECO:0007669"/>
    <property type="project" value="UniProtKB-SubCell"/>
</dbReference>
<dbReference type="Pfam" id="PF08033">
    <property type="entry name" value="Sec23_BS"/>
    <property type="match status" value="1"/>
</dbReference>
<sequence length="754" mass="84663">MRSRRVYSRYFSLRQSSVAQSPYANSDPKYKRCTINAIPQTTALLNKCKIPFGLLITPYRHLLAGEEPVPVINPPQIVRCRRCRTYINPWVQFVEQDTRWKCNLCFLTNEVPTFFDWDPETRAHVDRRRRPELTHATVEFVAPQEYMVRPPQPVVFLFVIDVSYSAVQSGMLATAARTILDTLDAIPNADNRTKIGFITVDSTLHFYNLNPNLTEPQMLVVSDLDETFLPMPYDLLVTLSESREVIDKLMERIGDMFKNTQIVQSVLGRALQAAHKMIHAIGGKIIVLQSTLPNQNEGALKAREDPKLLGTPKEVTLLQPQTGFYKNFAVSCSPTQVSIDIFLFSPQYADVATLSGCAKFTGGSVYYYPAFNASRPEDALKFANEFSHFLSRPIGLEAVMRVRASKGIRMTAFHGNFFLRSTDLLSLPNVSPDNSYAVEMTLVENLTTSLACFQTALLHTSSNGERRIRVLTLAIPVTSNLGDVFASADQFALAAILSKKAVERALTSKIEDARDALTYKLNEIMGAYKSSFTTSGQSVQLLLPDNLKLLPLLTLGMLKNIAFRQASTIPSDLRSFVMAILYVFPPELCVVQCHPRFWSIHNLAPQIGLPGQDGQITFPPLLNLCSDKLDRTGIFLLENGVEIFIWVGRAASPDLVKMLFDKPNYDQIVAGKTTLPTLQNDYSSRINNLIGKIREVRIQMATCYPHLYVVKEDGDPALRMWFLTQLIEDRMDAMPSYPQFLGVLREQMGKISAA</sequence>
<feature type="domain" description="Sec23/Sec24 beta-sandwich" evidence="16">
    <location>
        <begin position="395"/>
        <end position="478"/>
    </location>
</feature>
<dbReference type="PANTHER" id="PTHR13803:SF39">
    <property type="entry name" value="SECRETORY 24AB, ISOFORM A"/>
    <property type="match status" value="1"/>
</dbReference>
<evidence type="ECO:0000256" key="5">
    <source>
        <dbReference type="ARBA" id="ARBA00022448"/>
    </source>
</evidence>
<dbReference type="InterPro" id="IPR007123">
    <property type="entry name" value="Gelsolin-like_dom"/>
</dbReference>
<dbReference type="CDD" id="cd01479">
    <property type="entry name" value="Sec24-like"/>
    <property type="match status" value="1"/>
</dbReference>
<dbReference type="AlphaFoldDB" id="A0A4P9WGE1"/>
<dbReference type="GO" id="GO:0005789">
    <property type="term" value="C:endoplasmic reticulum membrane"/>
    <property type="evidence" value="ECO:0007669"/>
    <property type="project" value="UniProtKB-SubCell"/>
</dbReference>
<dbReference type="InterPro" id="IPR036465">
    <property type="entry name" value="vWFA_dom_sf"/>
</dbReference>
<dbReference type="GO" id="GO:0008270">
    <property type="term" value="F:zinc ion binding"/>
    <property type="evidence" value="ECO:0007669"/>
    <property type="project" value="InterPro"/>
</dbReference>
<organism evidence="17 18">
    <name type="scientific">Blyttiomyces helicus</name>
    <dbReference type="NCBI Taxonomy" id="388810"/>
    <lineage>
        <taxon>Eukaryota</taxon>
        <taxon>Fungi</taxon>
        <taxon>Fungi incertae sedis</taxon>
        <taxon>Chytridiomycota</taxon>
        <taxon>Chytridiomycota incertae sedis</taxon>
        <taxon>Chytridiomycetes</taxon>
        <taxon>Chytridiomycetes incertae sedis</taxon>
        <taxon>Blyttiomyces</taxon>
    </lineage>
</organism>
<name>A0A4P9WGE1_9FUNG</name>
<dbReference type="Gene3D" id="2.30.30.380">
    <property type="entry name" value="Zn-finger domain of Sec23/24"/>
    <property type="match status" value="1"/>
</dbReference>
<dbReference type="SUPFAM" id="SSF82919">
    <property type="entry name" value="Zn-finger domain of Sec23/24"/>
    <property type="match status" value="1"/>
</dbReference>
<dbReference type="InterPro" id="IPR050550">
    <property type="entry name" value="SEC23_SEC24_subfamily"/>
</dbReference>
<dbReference type="GO" id="GO:0090110">
    <property type="term" value="P:COPII-coated vesicle cargo loading"/>
    <property type="evidence" value="ECO:0007669"/>
    <property type="project" value="TreeGrafter"/>
</dbReference>
<dbReference type="InterPro" id="IPR041742">
    <property type="entry name" value="Sec24-like_trunk_dom"/>
</dbReference>
<feature type="domain" description="Sec23/Sec24 trunk" evidence="14">
    <location>
        <begin position="151"/>
        <end position="387"/>
    </location>
</feature>
<evidence type="ECO:0000256" key="11">
    <source>
        <dbReference type="ARBA" id="ARBA00023136"/>
    </source>
</evidence>
<evidence type="ECO:0000313" key="17">
    <source>
        <dbReference type="EMBL" id="RKO90883.1"/>
    </source>
</evidence>
<evidence type="ECO:0000256" key="7">
    <source>
        <dbReference type="ARBA" id="ARBA00022824"/>
    </source>
</evidence>
<dbReference type="InterPro" id="IPR006895">
    <property type="entry name" value="Znf_Sec23_Sec24"/>
</dbReference>
<dbReference type="InterPro" id="IPR036180">
    <property type="entry name" value="Gelsolin-like_dom_sf"/>
</dbReference>
<evidence type="ECO:0000256" key="9">
    <source>
        <dbReference type="ARBA" id="ARBA00022927"/>
    </source>
</evidence>
<evidence type="ECO:0000313" key="18">
    <source>
        <dbReference type="Proteomes" id="UP000269721"/>
    </source>
</evidence>
<evidence type="ECO:0000256" key="1">
    <source>
        <dbReference type="ARBA" id="ARBA00004394"/>
    </source>
</evidence>
<dbReference type="Pfam" id="PF00626">
    <property type="entry name" value="Gelsolin"/>
    <property type="match status" value="1"/>
</dbReference>
<dbReference type="Gene3D" id="3.40.50.410">
    <property type="entry name" value="von Willebrand factor, type A domain"/>
    <property type="match status" value="1"/>
</dbReference>
<dbReference type="InterPro" id="IPR029006">
    <property type="entry name" value="ADF-H/Gelsolin-like_dom_sf"/>
</dbReference>
<dbReference type="GO" id="GO:0070971">
    <property type="term" value="C:endoplasmic reticulum exit site"/>
    <property type="evidence" value="ECO:0007669"/>
    <property type="project" value="TreeGrafter"/>
</dbReference>
<evidence type="ECO:0000256" key="10">
    <source>
        <dbReference type="ARBA" id="ARBA00023034"/>
    </source>
</evidence>
<dbReference type="Proteomes" id="UP000269721">
    <property type="component" value="Unassembled WGS sequence"/>
</dbReference>
<keyword evidence="7" id="KW-0256">Endoplasmic reticulum</keyword>